<keyword evidence="5 6" id="KW-0472">Membrane</keyword>
<dbReference type="GO" id="GO:0005886">
    <property type="term" value="C:plasma membrane"/>
    <property type="evidence" value="ECO:0007669"/>
    <property type="project" value="UniProtKB-SubCell"/>
</dbReference>
<dbReference type="AlphaFoldDB" id="M1LU43"/>
<feature type="transmembrane region" description="Helical" evidence="6">
    <location>
        <begin position="264"/>
        <end position="288"/>
    </location>
</feature>
<evidence type="ECO:0000256" key="1">
    <source>
        <dbReference type="ARBA" id="ARBA00004651"/>
    </source>
</evidence>
<dbReference type="GO" id="GO:0140359">
    <property type="term" value="F:ABC-type transporter activity"/>
    <property type="evidence" value="ECO:0007669"/>
    <property type="project" value="InterPro"/>
</dbReference>
<proteinExistence type="predicted"/>
<dbReference type="InterPro" id="IPR051449">
    <property type="entry name" value="ABC-2_transporter_component"/>
</dbReference>
<feature type="transmembrane region" description="Helical" evidence="6">
    <location>
        <begin position="233"/>
        <end position="252"/>
    </location>
</feature>
<accession>M1LU43</accession>
<feature type="transmembrane region" description="Helical" evidence="6">
    <location>
        <begin position="198"/>
        <end position="221"/>
    </location>
</feature>
<dbReference type="KEGG" id="csr:Cspa_c28170"/>
<dbReference type="PANTHER" id="PTHR30294">
    <property type="entry name" value="MEMBRANE COMPONENT OF ABC TRANSPORTER YHHJ-RELATED"/>
    <property type="match status" value="1"/>
</dbReference>
<evidence type="ECO:0000259" key="7">
    <source>
        <dbReference type="Pfam" id="PF12698"/>
    </source>
</evidence>
<dbReference type="PANTHER" id="PTHR30294:SF29">
    <property type="entry name" value="MULTIDRUG ABC TRANSPORTER PERMEASE YBHS-RELATED"/>
    <property type="match status" value="1"/>
</dbReference>
<evidence type="ECO:0000256" key="3">
    <source>
        <dbReference type="ARBA" id="ARBA00022692"/>
    </source>
</evidence>
<name>M1LU43_9CLOT</name>
<dbReference type="Gene3D" id="3.40.1710.10">
    <property type="entry name" value="abc type-2 transporter like domain"/>
    <property type="match status" value="1"/>
</dbReference>
<dbReference type="OrthoDB" id="9788252at2"/>
<evidence type="ECO:0000313" key="8">
    <source>
        <dbReference type="EMBL" id="AGF56580.1"/>
    </source>
</evidence>
<dbReference type="eggNOG" id="COG0842">
    <property type="taxonomic scope" value="Bacteria"/>
</dbReference>
<dbReference type="RefSeq" id="WP_015392899.1">
    <property type="nucleotide sequence ID" value="NZ_AOIF01000094.1"/>
</dbReference>
<feature type="transmembrane region" description="Helical" evidence="6">
    <location>
        <begin position="358"/>
        <end position="379"/>
    </location>
</feature>
<feature type="transmembrane region" description="Helical" evidence="6">
    <location>
        <begin position="300"/>
        <end position="318"/>
    </location>
</feature>
<gene>
    <name evidence="8" type="ORF">Cspa_c28170</name>
</gene>
<keyword evidence="3 6" id="KW-0812">Transmembrane</keyword>
<sequence>MLILESDVIVAMKELAVKLKNIFSKHKEIILPVLMLLIIPSISSYILGYTYSAHSVRNIPTIIVDHDNSTLSQSFVKQVNTNEIFNVTNYSQSDDDVKNLIERGNVVVGIIIPKEFSKDLIDGKAPKMMIIYDGAQMSAVSSAKTRAAEILGTIKASYLIKVGEGKTGIMPAVAKNNVIPMQSNPIFLGNPTRSTANFILQGMLIGIAQIGIIILGVLIVKEKENPISLLSKSIGFGIIGAISILFSLIIQIKYFEIPYKGSIVGGITLTILFSIVTINLGVLFKLILKDKLSAVKNSSLIISGTTLITGYTFPLMAMPDIFKKLAKFIPFLYYGGSMRDLSLLGLNFNDILPEVYDLIKYLVITWIVMLIILAIKKVLIKRNLLKYKIAKKIVQRRRKYEIAKAHR</sequence>
<keyword evidence="4 6" id="KW-1133">Transmembrane helix</keyword>
<evidence type="ECO:0000256" key="5">
    <source>
        <dbReference type="ARBA" id="ARBA00023136"/>
    </source>
</evidence>
<evidence type="ECO:0000313" key="9">
    <source>
        <dbReference type="Proteomes" id="UP000011728"/>
    </source>
</evidence>
<feature type="domain" description="ABC-2 type transporter transmembrane" evidence="7">
    <location>
        <begin position="28"/>
        <end position="374"/>
    </location>
</feature>
<dbReference type="Pfam" id="PF12698">
    <property type="entry name" value="ABC2_membrane_3"/>
    <property type="match status" value="1"/>
</dbReference>
<dbReference type="STRING" id="36745.CLSAP_25700"/>
<evidence type="ECO:0000256" key="6">
    <source>
        <dbReference type="SAM" id="Phobius"/>
    </source>
</evidence>
<dbReference type="Proteomes" id="UP000011728">
    <property type="component" value="Chromosome"/>
</dbReference>
<reference evidence="8 9" key="1">
    <citation type="submission" date="2013-02" db="EMBL/GenBank/DDBJ databases">
        <title>Genome sequence of Clostridium saccharoperbutylacetonicum N1-4(HMT).</title>
        <authorList>
            <person name="Poehlein A."/>
            <person name="Daniel R."/>
        </authorList>
    </citation>
    <scope>NUCLEOTIDE SEQUENCE [LARGE SCALE GENOMIC DNA]</scope>
    <source>
        <strain evidence="9">N1-4(HMT)</strain>
    </source>
</reference>
<dbReference type="InterPro" id="IPR013525">
    <property type="entry name" value="ABC2_TM"/>
</dbReference>
<evidence type="ECO:0000256" key="4">
    <source>
        <dbReference type="ARBA" id="ARBA00022989"/>
    </source>
</evidence>
<keyword evidence="2" id="KW-1003">Cell membrane</keyword>
<dbReference type="EMBL" id="CP004121">
    <property type="protein sequence ID" value="AGF56580.1"/>
    <property type="molecule type" value="Genomic_DNA"/>
</dbReference>
<feature type="transmembrane region" description="Helical" evidence="6">
    <location>
        <begin position="29"/>
        <end position="51"/>
    </location>
</feature>
<protein>
    <submittedName>
        <fullName evidence="8">ABC-type multidrug transport system, permease component</fullName>
    </submittedName>
</protein>
<comment type="subcellular location">
    <subcellularLocation>
        <location evidence="1">Cell membrane</location>
        <topology evidence="1">Multi-pass membrane protein</topology>
    </subcellularLocation>
</comment>
<dbReference type="HOGENOM" id="CLU_039483_8_4_9"/>
<keyword evidence="9" id="KW-1185">Reference proteome</keyword>
<dbReference type="PATRIC" id="fig|931276.5.peg.2831"/>
<organism evidence="8 9">
    <name type="scientific">Clostridium saccharoperbutylacetonicum N1-4(HMT)</name>
    <dbReference type="NCBI Taxonomy" id="931276"/>
    <lineage>
        <taxon>Bacteria</taxon>
        <taxon>Bacillati</taxon>
        <taxon>Bacillota</taxon>
        <taxon>Clostridia</taxon>
        <taxon>Eubacteriales</taxon>
        <taxon>Clostridiaceae</taxon>
        <taxon>Clostridium</taxon>
    </lineage>
</organism>
<evidence type="ECO:0000256" key="2">
    <source>
        <dbReference type="ARBA" id="ARBA00022475"/>
    </source>
</evidence>